<dbReference type="Proteomes" id="UP001153618">
    <property type="component" value="Unassembled WGS sequence"/>
</dbReference>
<dbReference type="PANTHER" id="PTHR42877:SF5">
    <property type="entry name" value="L-ORNITHINE N(5)-MONOOXYGENASE-RELATED"/>
    <property type="match status" value="1"/>
</dbReference>
<dbReference type="GO" id="GO:0004499">
    <property type="term" value="F:N,N-dimethylaniline monooxygenase activity"/>
    <property type="evidence" value="ECO:0007669"/>
    <property type="project" value="InterPro"/>
</dbReference>
<comment type="cofactor">
    <cofactor evidence="1">
        <name>FAD</name>
        <dbReference type="ChEBI" id="CHEBI:57692"/>
    </cofactor>
</comment>
<keyword evidence="3" id="KW-0285">Flavoprotein</keyword>
<evidence type="ECO:0000256" key="3">
    <source>
        <dbReference type="ARBA" id="ARBA00022630"/>
    </source>
</evidence>
<keyword evidence="6" id="KW-0472">Membrane</keyword>
<evidence type="ECO:0000256" key="5">
    <source>
        <dbReference type="ARBA" id="ARBA00023002"/>
    </source>
</evidence>
<keyword evidence="6" id="KW-0812">Transmembrane</keyword>
<name>A0A9W4HB47_PENOL</name>
<dbReference type="PANTHER" id="PTHR42877">
    <property type="entry name" value="L-ORNITHINE N(5)-MONOOXYGENASE-RELATED"/>
    <property type="match status" value="1"/>
</dbReference>
<dbReference type="GO" id="GO:0050660">
    <property type="term" value="F:flavin adenine dinucleotide binding"/>
    <property type="evidence" value="ECO:0007669"/>
    <property type="project" value="InterPro"/>
</dbReference>
<keyword evidence="4" id="KW-0274">FAD</keyword>
<evidence type="ECO:0000256" key="2">
    <source>
        <dbReference type="ARBA" id="ARBA00010139"/>
    </source>
</evidence>
<comment type="caution">
    <text evidence="7">The sequence shown here is derived from an EMBL/GenBank/DDBJ whole genome shotgun (WGS) entry which is preliminary data.</text>
</comment>
<keyword evidence="6" id="KW-1133">Transmembrane helix</keyword>
<dbReference type="SUPFAM" id="SSF51905">
    <property type="entry name" value="FAD/NAD(P)-binding domain"/>
    <property type="match status" value="3"/>
</dbReference>
<feature type="transmembrane region" description="Helical" evidence="6">
    <location>
        <begin position="550"/>
        <end position="569"/>
    </location>
</feature>
<evidence type="ECO:0000256" key="1">
    <source>
        <dbReference type="ARBA" id="ARBA00001974"/>
    </source>
</evidence>
<keyword evidence="5" id="KW-0560">Oxidoreductase</keyword>
<evidence type="ECO:0000313" key="8">
    <source>
        <dbReference type="Proteomes" id="UP001153618"/>
    </source>
</evidence>
<keyword evidence="8" id="KW-1185">Reference proteome</keyword>
<dbReference type="InterPro" id="IPR036188">
    <property type="entry name" value="FAD/NAD-bd_sf"/>
</dbReference>
<dbReference type="InterPro" id="IPR020946">
    <property type="entry name" value="Flavin_mOase-like"/>
</dbReference>
<organism evidence="7 8">
    <name type="scientific">Penicillium olsonii</name>
    <dbReference type="NCBI Taxonomy" id="99116"/>
    <lineage>
        <taxon>Eukaryota</taxon>
        <taxon>Fungi</taxon>
        <taxon>Dikarya</taxon>
        <taxon>Ascomycota</taxon>
        <taxon>Pezizomycotina</taxon>
        <taxon>Eurotiomycetes</taxon>
        <taxon>Eurotiomycetidae</taxon>
        <taxon>Eurotiales</taxon>
        <taxon>Aspergillaceae</taxon>
        <taxon>Penicillium</taxon>
    </lineage>
</organism>
<dbReference type="EMBL" id="CAJVOS010000007">
    <property type="protein sequence ID" value="CAG7954374.1"/>
    <property type="molecule type" value="Genomic_DNA"/>
</dbReference>
<dbReference type="Pfam" id="PF00743">
    <property type="entry name" value="FMO-like"/>
    <property type="match status" value="1"/>
</dbReference>
<evidence type="ECO:0000256" key="6">
    <source>
        <dbReference type="SAM" id="Phobius"/>
    </source>
</evidence>
<protein>
    <recommendedName>
        <fullName evidence="9">L-ornithine N(5)-oxygenase</fullName>
    </recommendedName>
</protein>
<dbReference type="OrthoDB" id="74360at2759"/>
<dbReference type="GO" id="GO:0050661">
    <property type="term" value="F:NADP binding"/>
    <property type="evidence" value="ECO:0007669"/>
    <property type="project" value="InterPro"/>
</dbReference>
<evidence type="ECO:0000256" key="4">
    <source>
        <dbReference type="ARBA" id="ARBA00022827"/>
    </source>
</evidence>
<evidence type="ECO:0000313" key="7">
    <source>
        <dbReference type="EMBL" id="CAG7954374.1"/>
    </source>
</evidence>
<dbReference type="AlphaFoldDB" id="A0A9W4HB47"/>
<dbReference type="Gene3D" id="3.50.50.60">
    <property type="entry name" value="FAD/NAD(P)-binding domain"/>
    <property type="match status" value="2"/>
</dbReference>
<gene>
    <name evidence="7" type="ORF">POLS_LOCUS562</name>
</gene>
<comment type="similarity">
    <text evidence="2">Belongs to the FAD-binding monooxygenase family.</text>
</comment>
<accession>A0A9W4HB47</accession>
<reference evidence="7" key="1">
    <citation type="submission" date="2021-07" db="EMBL/GenBank/DDBJ databases">
        <authorList>
            <person name="Branca A.L. A."/>
        </authorList>
    </citation>
    <scope>NUCLEOTIDE SEQUENCE</scope>
</reference>
<sequence length="598" mass="67747">MASLAACSLNTYKDIYTNINTRKFCAKEVYQITSKISSASQIPSPATMNQKEIIIIGGGISGLGMAIQLKRLLGHTNFTIYEKSDNLGGTWWHNRYPACACDIPSHFYSYSFALKHDWSTMYPGRDELHGYFFSVAERFNILPHCHFNAMCTGMVWDDVRSLWVVTLQNTESGEIFQREAAVVISAIGTLDRPAVPNIEGRDLFRGEMFHSAEWKDGFDPKNKRITVIGNGASATQFVPELVKSVGSNGKVIQHVRSSHWWTKRGNPGYSKAFQSMLKYVPLAARIYRVILACQLESTFYSFYMDSNGAKMRQRIREATCSYIKEAPAKYHDILMPNYEPGCKRRVNTSTYLQCLHSPQMQLTTDAILAIGPDYVETKAGKRHPSDAIIFATGFQTQKWLFPMEIKGRDGIDLHDQWDAAGGAEAYKGTVVTNFPNFFILYGPNAGTGQHSVIFHSECQINYSCRLLRPVLGGADSIMVRSEAQNRDLSWVQGKLQHLVFNSGCQSWWMDPVTKKNTFIYPDPMYKYWLRTIFPRWSDFEVRRARSGVKYYLVGSLVVIGLVGSIYIMAQDTARVVDGSLSWLSLFTGWRFDTFSRAK</sequence>
<dbReference type="InterPro" id="IPR051209">
    <property type="entry name" value="FAD-bind_Monooxygenase_sf"/>
</dbReference>
<proteinExistence type="inferred from homology"/>
<evidence type="ECO:0008006" key="9">
    <source>
        <dbReference type="Google" id="ProtNLM"/>
    </source>
</evidence>